<dbReference type="GO" id="GO:0005524">
    <property type="term" value="F:ATP binding"/>
    <property type="evidence" value="ECO:0007669"/>
    <property type="project" value="UniProtKB-KW"/>
</dbReference>
<dbReference type="Proteomes" id="UP000778951">
    <property type="component" value="Unassembled WGS sequence"/>
</dbReference>
<evidence type="ECO:0000256" key="5">
    <source>
        <dbReference type="ARBA" id="ARBA00022840"/>
    </source>
</evidence>
<evidence type="ECO:0000256" key="2">
    <source>
        <dbReference type="ARBA" id="ARBA00022448"/>
    </source>
</evidence>
<evidence type="ECO:0000256" key="1">
    <source>
        <dbReference type="ARBA" id="ARBA00004202"/>
    </source>
</evidence>
<evidence type="ECO:0000259" key="8">
    <source>
        <dbReference type="PROSITE" id="PS50893"/>
    </source>
</evidence>
<dbReference type="InterPro" id="IPR003439">
    <property type="entry name" value="ABC_transporter-like_ATP-bd"/>
</dbReference>
<dbReference type="Pfam" id="PF00005">
    <property type="entry name" value="ABC_tran"/>
    <property type="match status" value="1"/>
</dbReference>
<name>A0A968GJC3_9SPIO</name>
<dbReference type="InterPro" id="IPR050095">
    <property type="entry name" value="ECF_ABC_transporter_ATP-bd"/>
</dbReference>
<dbReference type="RefSeq" id="WP_167696071.1">
    <property type="nucleotide sequence ID" value="NZ_CP118181.1"/>
</dbReference>
<dbReference type="PROSITE" id="PS00211">
    <property type="entry name" value="ABC_TRANSPORTER_1"/>
    <property type="match status" value="1"/>
</dbReference>
<keyword evidence="10" id="KW-1185">Reference proteome</keyword>
<keyword evidence="3" id="KW-1003">Cell membrane</keyword>
<comment type="caution">
    <text evidence="9">The sequence shown here is derived from an EMBL/GenBank/DDBJ whole genome shotgun (WGS) entry which is preliminary data.</text>
</comment>
<evidence type="ECO:0000313" key="10">
    <source>
        <dbReference type="Proteomes" id="UP000778951"/>
    </source>
</evidence>
<reference evidence="9" key="1">
    <citation type="submission" date="2020-03" db="EMBL/GenBank/DDBJ databases">
        <title>Spirochaetal bacteria isolated from arthropods constitute a novel genus Entomospira genus novum within the order Spirochaetales.</title>
        <authorList>
            <person name="Grana-Miraglia L."/>
            <person name="Sikutova S."/>
            <person name="Fingerle V."/>
            <person name="Sing A."/>
            <person name="Castillo-Ramirez S."/>
            <person name="Margos G."/>
            <person name="Rudolf I."/>
        </authorList>
    </citation>
    <scope>NUCLEOTIDE SEQUENCE</scope>
    <source>
        <strain evidence="9">BR149</strain>
    </source>
</reference>
<dbReference type="SMART" id="SM00382">
    <property type="entry name" value="AAA"/>
    <property type="match status" value="1"/>
</dbReference>
<sequence>MINKGALVADKLAYRRGEQELLRIDALSIPHQGLGLVVGKNGAGKSLLLHLLAGRLAPSDGQLVYRDEVGLRSFQIDVALRDLVRLLPDLWVGDASLTVAHHLEQLALVYHHFDKAKATTNVQHVIKQVRLSPLKDKPIKELSFGEKKRLGVAGVLLGEPQFLFLDEPLTGLDGEQARKMRALLQGLGAKQAVVMSGHDLVQDCKLADYLLWVKERRVEYHLPSKEIFAQLQQEMLADV</sequence>
<dbReference type="PANTHER" id="PTHR43553:SF27">
    <property type="entry name" value="ENERGY-COUPLING FACTOR TRANSPORTER ATP-BINDING PROTEIN ECFA2"/>
    <property type="match status" value="1"/>
</dbReference>
<evidence type="ECO:0000313" key="9">
    <source>
        <dbReference type="EMBL" id="NIZ70004.1"/>
    </source>
</evidence>
<dbReference type="InterPro" id="IPR003593">
    <property type="entry name" value="AAA+_ATPase"/>
</dbReference>
<keyword evidence="6" id="KW-1278">Translocase</keyword>
<comment type="subcellular location">
    <subcellularLocation>
        <location evidence="1">Cell membrane</location>
        <topology evidence="1">Peripheral membrane protein</topology>
    </subcellularLocation>
</comment>
<dbReference type="Gene3D" id="3.40.50.300">
    <property type="entry name" value="P-loop containing nucleotide triphosphate hydrolases"/>
    <property type="match status" value="1"/>
</dbReference>
<feature type="domain" description="ABC transporter" evidence="8">
    <location>
        <begin position="7"/>
        <end position="239"/>
    </location>
</feature>
<evidence type="ECO:0000256" key="3">
    <source>
        <dbReference type="ARBA" id="ARBA00022475"/>
    </source>
</evidence>
<dbReference type="SUPFAM" id="SSF52540">
    <property type="entry name" value="P-loop containing nucleoside triphosphate hydrolases"/>
    <property type="match status" value="1"/>
</dbReference>
<evidence type="ECO:0000256" key="7">
    <source>
        <dbReference type="ARBA" id="ARBA00023136"/>
    </source>
</evidence>
<protein>
    <submittedName>
        <fullName evidence="9">Energy-coupling factor ABC transporter ATP-binding protein</fullName>
    </submittedName>
</protein>
<dbReference type="InterPro" id="IPR017871">
    <property type="entry name" value="ABC_transporter-like_CS"/>
</dbReference>
<dbReference type="GO" id="GO:0043190">
    <property type="term" value="C:ATP-binding cassette (ABC) transporter complex"/>
    <property type="evidence" value="ECO:0007669"/>
    <property type="project" value="TreeGrafter"/>
</dbReference>
<evidence type="ECO:0000256" key="6">
    <source>
        <dbReference type="ARBA" id="ARBA00022967"/>
    </source>
</evidence>
<dbReference type="GO" id="GO:0016887">
    <property type="term" value="F:ATP hydrolysis activity"/>
    <property type="evidence" value="ECO:0007669"/>
    <property type="project" value="InterPro"/>
</dbReference>
<keyword evidence="2" id="KW-0813">Transport</keyword>
<dbReference type="InterPro" id="IPR027417">
    <property type="entry name" value="P-loop_NTPase"/>
</dbReference>
<dbReference type="GO" id="GO:0042626">
    <property type="term" value="F:ATPase-coupled transmembrane transporter activity"/>
    <property type="evidence" value="ECO:0007669"/>
    <property type="project" value="TreeGrafter"/>
</dbReference>
<keyword evidence="7" id="KW-0472">Membrane</keyword>
<keyword evidence="5 9" id="KW-0067">ATP-binding</keyword>
<evidence type="ECO:0000256" key="4">
    <source>
        <dbReference type="ARBA" id="ARBA00022741"/>
    </source>
</evidence>
<proteinExistence type="predicted"/>
<dbReference type="PROSITE" id="PS50893">
    <property type="entry name" value="ABC_TRANSPORTER_2"/>
    <property type="match status" value="1"/>
</dbReference>
<dbReference type="AlphaFoldDB" id="A0A968GJC3"/>
<gene>
    <name evidence="9" type="ORF">HCT48_07265</name>
</gene>
<keyword evidence="4" id="KW-0547">Nucleotide-binding</keyword>
<dbReference type="PANTHER" id="PTHR43553">
    <property type="entry name" value="HEAVY METAL TRANSPORTER"/>
    <property type="match status" value="1"/>
</dbReference>
<accession>A0A968GJC3</accession>
<organism evidence="9 10">
    <name type="scientific">Entomospira culicis</name>
    <dbReference type="NCBI Taxonomy" id="2719989"/>
    <lineage>
        <taxon>Bacteria</taxon>
        <taxon>Pseudomonadati</taxon>
        <taxon>Spirochaetota</taxon>
        <taxon>Spirochaetia</taxon>
        <taxon>Spirochaetales</taxon>
        <taxon>Spirochaetaceae</taxon>
        <taxon>Entomospira</taxon>
    </lineage>
</organism>
<dbReference type="EMBL" id="JAATLM010000001">
    <property type="protein sequence ID" value="NIZ70004.1"/>
    <property type="molecule type" value="Genomic_DNA"/>
</dbReference>